<dbReference type="Gene3D" id="2.170.130.10">
    <property type="entry name" value="TonB-dependent receptor, plug domain"/>
    <property type="match status" value="1"/>
</dbReference>
<proteinExistence type="inferred from homology"/>
<dbReference type="Gene3D" id="2.40.170.20">
    <property type="entry name" value="TonB-dependent receptor, beta-barrel domain"/>
    <property type="match status" value="1"/>
</dbReference>
<keyword evidence="9 10" id="KW-0998">Cell outer membrane</keyword>
<evidence type="ECO:0000256" key="12">
    <source>
        <dbReference type="SAM" id="MobiDB-lite"/>
    </source>
</evidence>
<dbReference type="Proteomes" id="UP000427906">
    <property type="component" value="Chromosome"/>
</dbReference>
<evidence type="ECO:0000256" key="1">
    <source>
        <dbReference type="ARBA" id="ARBA00004571"/>
    </source>
</evidence>
<name>A0A5K7YS22_9BACT</name>
<dbReference type="CDD" id="cd01347">
    <property type="entry name" value="ligand_gated_channel"/>
    <property type="match status" value="1"/>
</dbReference>
<keyword evidence="16" id="KW-1185">Reference proteome</keyword>
<dbReference type="SUPFAM" id="SSF56935">
    <property type="entry name" value="Porins"/>
    <property type="match status" value="1"/>
</dbReference>
<dbReference type="InterPro" id="IPR039426">
    <property type="entry name" value="TonB-dep_rcpt-like"/>
</dbReference>
<keyword evidence="3 10" id="KW-1134">Transmembrane beta strand</keyword>
<dbReference type="GO" id="GO:0009279">
    <property type="term" value="C:cell outer membrane"/>
    <property type="evidence" value="ECO:0007669"/>
    <property type="project" value="UniProtKB-SubCell"/>
</dbReference>
<evidence type="ECO:0000259" key="14">
    <source>
        <dbReference type="Pfam" id="PF07715"/>
    </source>
</evidence>
<dbReference type="InterPro" id="IPR037066">
    <property type="entry name" value="Plug_dom_sf"/>
</dbReference>
<dbReference type="AlphaFoldDB" id="A0A5K7YS22"/>
<evidence type="ECO:0000313" key="16">
    <source>
        <dbReference type="Proteomes" id="UP000427906"/>
    </source>
</evidence>
<keyword evidence="4 10" id="KW-0812">Transmembrane</keyword>
<evidence type="ECO:0000256" key="6">
    <source>
        <dbReference type="ARBA" id="ARBA00023077"/>
    </source>
</evidence>
<reference evidence="15 16" key="1">
    <citation type="submission" date="2019-11" db="EMBL/GenBank/DDBJ databases">
        <title>Comparative genomics of hydrocarbon-degrading Desulfosarcina strains.</title>
        <authorList>
            <person name="Watanabe M."/>
            <person name="Kojima H."/>
            <person name="Fukui M."/>
        </authorList>
    </citation>
    <scope>NUCLEOTIDE SEQUENCE [LARGE SCALE GENOMIC DNA]</scope>
    <source>
        <strain evidence="15 16">PL12</strain>
    </source>
</reference>
<dbReference type="EMBL" id="AP021874">
    <property type="protein sequence ID" value="BBO71165.1"/>
    <property type="molecule type" value="Genomic_DNA"/>
</dbReference>
<keyword evidence="6 11" id="KW-0798">TonB box</keyword>
<keyword evidence="7 10" id="KW-0472">Membrane</keyword>
<dbReference type="PANTHER" id="PTHR30069:SF29">
    <property type="entry name" value="HEMOGLOBIN AND HEMOGLOBIN-HAPTOGLOBIN-BINDING PROTEIN 1-RELATED"/>
    <property type="match status" value="1"/>
</dbReference>
<comment type="subcellular location">
    <subcellularLocation>
        <location evidence="1 10">Cell outer membrane</location>
        <topology evidence="1 10">Multi-pass membrane protein</topology>
    </subcellularLocation>
</comment>
<dbReference type="Pfam" id="PF07715">
    <property type="entry name" value="Plug"/>
    <property type="match status" value="1"/>
</dbReference>
<dbReference type="RefSeq" id="WP_167527948.1">
    <property type="nucleotide sequence ID" value="NZ_AP021874.1"/>
</dbReference>
<comment type="similarity">
    <text evidence="10 11">Belongs to the TonB-dependent receptor family.</text>
</comment>
<dbReference type="KEGG" id="dalk:DSCA_50950"/>
<keyword evidence="2 10" id="KW-0813">Transport</keyword>
<dbReference type="GO" id="GO:0015344">
    <property type="term" value="F:siderophore uptake transmembrane transporter activity"/>
    <property type="evidence" value="ECO:0007669"/>
    <property type="project" value="TreeGrafter"/>
</dbReference>
<keyword evidence="8 15" id="KW-0675">Receptor</keyword>
<evidence type="ECO:0000256" key="2">
    <source>
        <dbReference type="ARBA" id="ARBA00022448"/>
    </source>
</evidence>
<feature type="region of interest" description="Disordered" evidence="12">
    <location>
        <begin position="432"/>
        <end position="454"/>
    </location>
</feature>
<dbReference type="GO" id="GO:0044718">
    <property type="term" value="P:siderophore transmembrane transport"/>
    <property type="evidence" value="ECO:0007669"/>
    <property type="project" value="TreeGrafter"/>
</dbReference>
<dbReference type="PROSITE" id="PS52016">
    <property type="entry name" value="TONB_DEPENDENT_REC_3"/>
    <property type="match status" value="1"/>
</dbReference>
<evidence type="ECO:0000313" key="15">
    <source>
        <dbReference type="EMBL" id="BBO71165.1"/>
    </source>
</evidence>
<evidence type="ECO:0000256" key="8">
    <source>
        <dbReference type="ARBA" id="ARBA00023170"/>
    </source>
</evidence>
<dbReference type="InterPro" id="IPR036942">
    <property type="entry name" value="Beta-barrel_TonB_sf"/>
</dbReference>
<keyword evidence="5" id="KW-0732">Signal</keyword>
<dbReference type="PANTHER" id="PTHR30069">
    <property type="entry name" value="TONB-DEPENDENT OUTER MEMBRANE RECEPTOR"/>
    <property type="match status" value="1"/>
</dbReference>
<accession>A0A5K7YS22</accession>
<dbReference type="InterPro" id="IPR012910">
    <property type="entry name" value="Plug_dom"/>
</dbReference>
<evidence type="ECO:0000256" key="11">
    <source>
        <dbReference type="RuleBase" id="RU003357"/>
    </source>
</evidence>
<evidence type="ECO:0000256" key="9">
    <source>
        <dbReference type="ARBA" id="ARBA00023237"/>
    </source>
</evidence>
<dbReference type="Pfam" id="PF00593">
    <property type="entry name" value="TonB_dep_Rec_b-barrel"/>
    <property type="match status" value="1"/>
</dbReference>
<protein>
    <submittedName>
        <fullName evidence="15">TonB-dependent receptor</fullName>
    </submittedName>
</protein>
<evidence type="ECO:0000256" key="4">
    <source>
        <dbReference type="ARBA" id="ARBA00022692"/>
    </source>
</evidence>
<feature type="domain" description="TonB-dependent receptor-like beta-barrel" evidence="13">
    <location>
        <begin position="289"/>
        <end position="677"/>
    </location>
</feature>
<feature type="domain" description="TonB-dependent receptor plug" evidence="14">
    <location>
        <begin position="57"/>
        <end position="156"/>
    </location>
</feature>
<evidence type="ECO:0000256" key="5">
    <source>
        <dbReference type="ARBA" id="ARBA00022729"/>
    </source>
</evidence>
<evidence type="ECO:0000256" key="10">
    <source>
        <dbReference type="PROSITE-ProRule" id="PRU01360"/>
    </source>
</evidence>
<evidence type="ECO:0000256" key="7">
    <source>
        <dbReference type="ARBA" id="ARBA00023136"/>
    </source>
</evidence>
<sequence length="703" mass="78291">MRKMVGYSQLLVLSIVLLMVFPLGISSALAEDDKGYEEYSLGEIVVSGKGSAVRDIAISNEVTPDDFEAVNADSVADALTYVPGVQVSYGRKSEAGINIHGFDKTRILTMIDGVPYYETKYGSLDMNQIGLEGVARIDVIKGAPSVLYGPNALGGAVNIITKKAASEKPVLSATAEYGVDGIDDAYRVGLSHGMKVGNLNYWLSYSHKEWDSWDLSDDFEPREGLIRRRPGGNEYTIIQDEGERVNSDYETNNFWAKVGLEPSDDTEVFVNFHYIETEKGDPPSIDRVNVFSDFTQFDRISAYDDWGMDLSAEHAFTDNFSLQAKLYYHDHSDDYESFSDETYTESVALSTYKDSIVGGMLLADYRVADWDTLRASFHYKEDNHEQRDLESLPYAESSADTGSIGVENELTVLNGKLSVVAGISYDWYEVSDAESDPENDGNIVKSDTPGTTDEINPMIGATYQMNDDIQLFASVARKTRFPTLSQIYSGEDPDTGADLPNLDLEAETAVNYTAGVSWTFRDLLNVEVAPFFHDISDYITRDIPPEENPYSQYKNYEDVEMKGVEINAVITPYTDLVLKVGYMYNDASNESPERVTDDVIGVPEYIFNFGIGYTLPAIGTVLNLTMLHIGEAYDQLPTPEEPDLEVLKNESYNICNAKITQPFMADHLKVFLAVENLFDEDYEPESGYPAPGMRTWLGVSFDL</sequence>
<dbReference type="InterPro" id="IPR000531">
    <property type="entry name" value="Beta-barrel_TonB"/>
</dbReference>
<evidence type="ECO:0000259" key="13">
    <source>
        <dbReference type="Pfam" id="PF00593"/>
    </source>
</evidence>
<evidence type="ECO:0000256" key="3">
    <source>
        <dbReference type="ARBA" id="ARBA00022452"/>
    </source>
</evidence>
<gene>
    <name evidence="15" type="ORF">DSCA_50950</name>
</gene>
<organism evidence="15 16">
    <name type="scientific">Desulfosarcina alkanivorans</name>
    <dbReference type="NCBI Taxonomy" id="571177"/>
    <lineage>
        <taxon>Bacteria</taxon>
        <taxon>Pseudomonadati</taxon>
        <taxon>Thermodesulfobacteriota</taxon>
        <taxon>Desulfobacteria</taxon>
        <taxon>Desulfobacterales</taxon>
        <taxon>Desulfosarcinaceae</taxon>
        <taxon>Desulfosarcina</taxon>
    </lineage>
</organism>